<proteinExistence type="inferred from homology"/>
<gene>
    <name evidence="10" type="ORF">PSON_ATCC_30995.1.T0790179</name>
</gene>
<evidence type="ECO:0000256" key="1">
    <source>
        <dbReference type="ARBA" id="ARBA00012513"/>
    </source>
</evidence>
<keyword evidence="11" id="KW-1185">Reference proteome</keyword>
<dbReference type="InterPro" id="IPR008271">
    <property type="entry name" value="Ser/Thr_kinase_AS"/>
</dbReference>
<organism evidence="10 11">
    <name type="scientific">Paramecium sonneborni</name>
    <dbReference type="NCBI Taxonomy" id="65129"/>
    <lineage>
        <taxon>Eukaryota</taxon>
        <taxon>Sar</taxon>
        <taxon>Alveolata</taxon>
        <taxon>Ciliophora</taxon>
        <taxon>Intramacronucleata</taxon>
        <taxon>Oligohymenophorea</taxon>
        <taxon>Peniculida</taxon>
        <taxon>Parameciidae</taxon>
        <taxon>Paramecium</taxon>
    </lineage>
</organism>
<dbReference type="GO" id="GO:0004674">
    <property type="term" value="F:protein serine/threonine kinase activity"/>
    <property type="evidence" value="ECO:0007669"/>
    <property type="project" value="UniProtKB-KW"/>
</dbReference>
<dbReference type="PANTHER" id="PTHR24356">
    <property type="entry name" value="SERINE/THREONINE-PROTEIN KINASE"/>
    <property type="match status" value="1"/>
</dbReference>
<keyword evidence="3" id="KW-0808">Transferase</keyword>
<dbReference type="PANTHER" id="PTHR24356:SF163">
    <property type="entry name" value="3-PHOSPHOINOSITIDE-DEPENDENT PROTEIN KINASE 1-RELATED"/>
    <property type="match status" value="1"/>
</dbReference>
<dbReference type="OrthoDB" id="432647at2759"/>
<feature type="binding site" evidence="7">
    <location>
        <position position="47"/>
    </location>
    <ligand>
        <name>ATP</name>
        <dbReference type="ChEBI" id="CHEBI:30616"/>
    </ligand>
</feature>
<evidence type="ECO:0000259" key="9">
    <source>
        <dbReference type="PROSITE" id="PS50011"/>
    </source>
</evidence>
<dbReference type="InterPro" id="IPR017441">
    <property type="entry name" value="Protein_kinase_ATP_BS"/>
</dbReference>
<dbReference type="EC" id="2.7.11.1" evidence="1"/>
<evidence type="ECO:0000256" key="5">
    <source>
        <dbReference type="ARBA" id="ARBA00022777"/>
    </source>
</evidence>
<dbReference type="PROSITE" id="PS00108">
    <property type="entry name" value="PROTEIN_KINASE_ST"/>
    <property type="match status" value="1"/>
</dbReference>
<dbReference type="GO" id="GO:0035556">
    <property type="term" value="P:intracellular signal transduction"/>
    <property type="evidence" value="ECO:0007669"/>
    <property type="project" value="TreeGrafter"/>
</dbReference>
<dbReference type="SMART" id="SM00220">
    <property type="entry name" value="S_TKc"/>
    <property type="match status" value="1"/>
</dbReference>
<dbReference type="InterPro" id="IPR000719">
    <property type="entry name" value="Prot_kinase_dom"/>
</dbReference>
<name>A0A8S1PJK4_9CILI</name>
<dbReference type="Pfam" id="PF14593">
    <property type="entry name" value="PH_3"/>
    <property type="match status" value="1"/>
</dbReference>
<dbReference type="AlphaFoldDB" id="A0A8S1PJK4"/>
<evidence type="ECO:0000313" key="11">
    <source>
        <dbReference type="Proteomes" id="UP000692954"/>
    </source>
</evidence>
<dbReference type="EMBL" id="CAJJDN010000079">
    <property type="protein sequence ID" value="CAD8103201.1"/>
    <property type="molecule type" value="Genomic_DNA"/>
</dbReference>
<keyword evidence="4 7" id="KW-0547">Nucleotide-binding</keyword>
<evidence type="ECO:0000256" key="2">
    <source>
        <dbReference type="ARBA" id="ARBA00022527"/>
    </source>
</evidence>
<comment type="caution">
    <text evidence="10">The sequence shown here is derived from an EMBL/GenBank/DDBJ whole genome shotgun (WGS) entry which is preliminary data.</text>
</comment>
<dbReference type="InterPro" id="IPR050236">
    <property type="entry name" value="Ser_Thr_kinase_AGC"/>
</dbReference>
<dbReference type="FunFam" id="1.10.510.10:FF:000833">
    <property type="entry name" value="AGC family protein kinase"/>
    <property type="match status" value="1"/>
</dbReference>
<keyword evidence="6 7" id="KW-0067">ATP-binding</keyword>
<feature type="domain" description="Protein kinase" evidence="9">
    <location>
        <begin position="18"/>
        <end position="287"/>
    </location>
</feature>
<evidence type="ECO:0000256" key="8">
    <source>
        <dbReference type="RuleBase" id="RU000304"/>
    </source>
</evidence>
<evidence type="ECO:0000256" key="7">
    <source>
        <dbReference type="PROSITE-ProRule" id="PRU10141"/>
    </source>
</evidence>
<evidence type="ECO:0000256" key="6">
    <source>
        <dbReference type="ARBA" id="ARBA00022840"/>
    </source>
</evidence>
<dbReference type="Proteomes" id="UP000692954">
    <property type="component" value="Unassembled WGS sequence"/>
</dbReference>
<keyword evidence="5" id="KW-0418">Kinase</keyword>
<evidence type="ECO:0000256" key="4">
    <source>
        <dbReference type="ARBA" id="ARBA00022741"/>
    </source>
</evidence>
<dbReference type="InterPro" id="IPR033931">
    <property type="entry name" value="PDK1-typ_PH"/>
</dbReference>
<accession>A0A8S1PJK4</accession>
<keyword evidence="2 8" id="KW-0723">Serine/threonine-protein kinase</keyword>
<evidence type="ECO:0000256" key="3">
    <source>
        <dbReference type="ARBA" id="ARBA00022679"/>
    </source>
</evidence>
<dbReference type="Pfam" id="PF00069">
    <property type="entry name" value="Pkinase"/>
    <property type="match status" value="1"/>
</dbReference>
<evidence type="ECO:0000313" key="10">
    <source>
        <dbReference type="EMBL" id="CAD8103201.1"/>
    </source>
</evidence>
<dbReference type="PROSITE" id="PS00107">
    <property type="entry name" value="PROTEIN_KINASE_ATP"/>
    <property type="match status" value="1"/>
</dbReference>
<comment type="similarity">
    <text evidence="8">Belongs to the protein kinase superfamily.</text>
</comment>
<dbReference type="GO" id="GO:0005524">
    <property type="term" value="F:ATP binding"/>
    <property type="evidence" value="ECO:0007669"/>
    <property type="project" value="UniProtKB-UniRule"/>
</dbReference>
<sequence length="426" mass="49442">MNQNQVLSRLSCKEINDYSFVKMLGTGSYSEVFWGKNKRNGEETAIKVIDKVFLTKQNKSHLIYLESNALMSINHPGVIKCYATYESNTKLYLSLELMNCGTFRNFIKGKQLTKKEIQFYAAQLVVILEQVHKKGIVHRDIKPENLMITEDKFLKLIDFGTILLFKGKDVTKEESDIKFCRKSSFCGTGEYLSPELLDKNSCGPQSDLWALGVMIYELFTGNTPFQNDIEYIMFQNITDLEPNYDLIKDQNAIDFIQMLLTKDAGRRLIDAIENNCDYSILKKHPFLSSVNFESLWQKQQQINEQPKIERKNYLRAKTTLVNDGVSLILSGIVDKHSGVLMFGQYTPRTMQLIQKKFQQELFYYNPYKKKNHQIQLNGAKCKIGNDGEFIIISNDKKYYFKQREHPATQWVALINNAISYNKQFQQ</sequence>
<protein>
    <recommendedName>
        <fullName evidence="1">non-specific serine/threonine protein kinase</fullName>
        <ecNumber evidence="1">2.7.11.1</ecNumber>
    </recommendedName>
</protein>
<reference evidence="10" key="1">
    <citation type="submission" date="2021-01" db="EMBL/GenBank/DDBJ databases">
        <authorList>
            <consortium name="Genoscope - CEA"/>
            <person name="William W."/>
        </authorList>
    </citation>
    <scope>NUCLEOTIDE SEQUENCE</scope>
</reference>
<dbReference type="PROSITE" id="PS50011">
    <property type="entry name" value="PROTEIN_KINASE_DOM"/>
    <property type="match status" value="1"/>
</dbReference>